<proteinExistence type="predicted"/>
<evidence type="ECO:0008006" key="4">
    <source>
        <dbReference type="Google" id="ProtNLM"/>
    </source>
</evidence>
<feature type="region of interest" description="Disordered" evidence="1">
    <location>
        <begin position="409"/>
        <end position="437"/>
    </location>
</feature>
<organism evidence="2 3">
    <name type="scientific">Pontibacter akesuensis</name>
    <dbReference type="NCBI Taxonomy" id="388950"/>
    <lineage>
        <taxon>Bacteria</taxon>
        <taxon>Pseudomonadati</taxon>
        <taxon>Bacteroidota</taxon>
        <taxon>Cytophagia</taxon>
        <taxon>Cytophagales</taxon>
        <taxon>Hymenobacteraceae</taxon>
        <taxon>Pontibacter</taxon>
    </lineage>
</organism>
<dbReference type="NCBIfam" id="NF035939">
    <property type="entry name" value="TIM_EboE"/>
    <property type="match status" value="1"/>
</dbReference>
<dbReference type="Gene3D" id="3.20.20.150">
    <property type="entry name" value="Divalent-metal-dependent TIM barrel enzymes"/>
    <property type="match status" value="1"/>
</dbReference>
<name>A0A1I7KG49_9BACT</name>
<dbReference type="Proteomes" id="UP000182491">
    <property type="component" value="Unassembled WGS sequence"/>
</dbReference>
<evidence type="ECO:0000313" key="3">
    <source>
        <dbReference type="Proteomes" id="UP000182491"/>
    </source>
</evidence>
<evidence type="ECO:0000313" key="2">
    <source>
        <dbReference type="EMBL" id="SFU96402.1"/>
    </source>
</evidence>
<evidence type="ECO:0000256" key="1">
    <source>
        <dbReference type="SAM" id="MobiDB-lite"/>
    </source>
</evidence>
<accession>A0A1I7KG49</accession>
<reference evidence="3" key="1">
    <citation type="submission" date="2016-10" db="EMBL/GenBank/DDBJ databases">
        <authorList>
            <person name="Varghese N."/>
        </authorList>
    </citation>
    <scope>NUCLEOTIDE SEQUENCE [LARGE SCALE GENOMIC DNA]</scope>
    <source>
        <strain evidence="3">DSM 18820</strain>
    </source>
</reference>
<dbReference type="OrthoDB" id="9785907at2"/>
<feature type="compositionally biased region" description="Basic and acidic residues" evidence="1">
    <location>
        <begin position="409"/>
        <end position="428"/>
    </location>
</feature>
<dbReference type="AlphaFoldDB" id="A0A1I7KG49"/>
<dbReference type="SUPFAM" id="SSF51658">
    <property type="entry name" value="Xylose isomerase-like"/>
    <property type="match status" value="1"/>
</dbReference>
<dbReference type="InterPro" id="IPR036237">
    <property type="entry name" value="Xyl_isomerase-like_sf"/>
</dbReference>
<keyword evidence="3" id="KW-1185">Reference proteome</keyword>
<dbReference type="EMBL" id="FPCA01000005">
    <property type="protein sequence ID" value="SFU96402.1"/>
    <property type="molecule type" value="Genomic_DNA"/>
</dbReference>
<protein>
    <recommendedName>
        <fullName evidence="4">Xylose isomerase-like TIM barrel</fullName>
    </recommendedName>
</protein>
<dbReference type="STRING" id="388950.GCA_001611675_03030"/>
<sequence>MYLQQGYHLTYCTNIHPGESWEEVFTNLESYFPPLKKELSPDKPFGIGLRLSNLASEQLLEGNQLQEFKSWLHEQGLYVFTMNGFPYGGFHNQEVKDRVHFPDWATEERVAYTIRLAQIMAELLPEGMEGGISTSPLSYKPWLREADEQKMKSVFTHAAQHLVQVVEALHQIKTQTGKTIHLDIEPEPDGLLENSKEVIKFYKEWLQPIGADKLQESLGLTKDDAVEAIYTYVQLCYDVCHFALAYEKPQEAFAKLKHAGIRIGKIQLSAALKAELPQDVETRAELSEAMAMFAESTYLHQVVEKDKEGELTQYPDLTFALQHIRKPNAVEWRTHFHVPLFTQEYNGLQSTQEDVAEVLRLLQQNNVTQHLEVETYTWDVLPLDLKKDLSLSIQRELEWVIETINKKHDAEDRSAEHRGANEIPDRQAHTAPGQMGS</sequence>
<dbReference type="RefSeq" id="WP_157578056.1">
    <property type="nucleotide sequence ID" value="NZ_BMXC01000006.1"/>
</dbReference>
<gene>
    <name evidence="2" type="ORF">SAMN04487941_3694</name>
</gene>